<dbReference type="Proteomes" id="UP001143981">
    <property type="component" value="Unassembled WGS sequence"/>
</dbReference>
<accession>A0A9W8CXB0</accession>
<reference evidence="1" key="1">
    <citation type="submission" date="2022-07" db="EMBL/GenBank/DDBJ databases">
        <title>Phylogenomic reconstructions and comparative analyses of Kickxellomycotina fungi.</title>
        <authorList>
            <person name="Reynolds N.K."/>
            <person name="Stajich J.E."/>
            <person name="Barry K."/>
            <person name="Grigoriev I.V."/>
            <person name="Crous P."/>
            <person name="Smith M.E."/>
        </authorList>
    </citation>
    <scope>NUCLEOTIDE SEQUENCE</scope>
    <source>
        <strain evidence="1">BCRC 34381</strain>
    </source>
</reference>
<evidence type="ECO:0000313" key="1">
    <source>
        <dbReference type="EMBL" id="KAJ1731840.1"/>
    </source>
</evidence>
<sequence length="541" mass="60179">MQPRDLPDDVLAMVLRRSLHRNYDKVKDFGCNLPLLSICQRWRALAIPMVYDHVYVQYGERIQCGPGVHRHDDSLNEPKDVTVKTNMGLIAAAGHARVVKSVAINVHCMANPLPGLRKVVETMSMAASMWERVDMLAIALHPDISYIGVNSTDVEDYAADLYEVGDALAALMPKLRKLDLQGINRNPLAKVLFGRLAGHYTEQLQAIDSRHPIAVPSNCQFKCLKSVYISIDNQCDYRLPSMGTGKLENLTLCNGPPNHSWFSFNASDDSNIITFPKLEDLRISYNAIYKEDGVEVLHRDGHPWELRFPSLKRASISCTKDICPLLEYMVLPPGMDSLAIDMKSAAYQSIAELVLPEVKRLALSVSSRSGGDPSGLPAINRILEAARGSDELELAINDDKLPILPESITCTALTRLLVSGPTGVETMLGFIRQLPNLIGLTFYQLELGDMQSDISVPEASGHTPIEPYDTKIKGLAINYNREQHSPEQAVAVSKHLLLKIPMLTRFLAAQTPKQPVMDFAETFVQWYPHLDNVVFKLCEDV</sequence>
<evidence type="ECO:0000313" key="2">
    <source>
        <dbReference type="Proteomes" id="UP001143981"/>
    </source>
</evidence>
<protein>
    <submittedName>
        <fullName evidence="1">Uncharacterized protein</fullName>
    </submittedName>
</protein>
<dbReference type="AlphaFoldDB" id="A0A9W8CXB0"/>
<comment type="caution">
    <text evidence="1">The sequence shown here is derived from an EMBL/GenBank/DDBJ whole genome shotgun (WGS) entry which is preliminary data.</text>
</comment>
<proteinExistence type="predicted"/>
<name>A0A9W8CXB0_9FUNG</name>
<dbReference type="OrthoDB" id="5595417at2759"/>
<organism evidence="1 2">
    <name type="scientific">Coemansia biformis</name>
    <dbReference type="NCBI Taxonomy" id="1286918"/>
    <lineage>
        <taxon>Eukaryota</taxon>
        <taxon>Fungi</taxon>
        <taxon>Fungi incertae sedis</taxon>
        <taxon>Zoopagomycota</taxon>
        <taxon>Kickxellomycotina</taxon>
        <taxon>Kickxellomycetes</taxon>
        <taxon>Kickxellales</taxon>
        <taxon>Kickxellaceae</taxon>
        <taxon>Coemansia</taxon>
    </lineage>
</organism>
<gene>
    <name evidence="1" type="ORF">LPJ61_002335</name>
</gene>
<dbReference type="EMBL" id="JANBOI010000285">
    <property type="protein sequence ID" value="KAJ1731840.1"/>
    <property type="molecule type" value="Genomic_DNA"/>
</dbReference>
<keyword evidence="2" id="KW-1185">Reference proteome</keyword>
<dbReference type="SUPFAM" id="SSF52047">
    <property type="entry name" value="RNI-like"/>
    <property type="match status" value="1"/>
</dbReference>